<evidence type="ECO:0000256" key="1">
    <source>
        <dbReference type="SAM" id="MobiDB-lite"/>
    </source>
</evidence>
<gene>
    <name evidence="2" type="ORF">GA0074695_3349</name>
</gene>
<keyword evidence="3" id="KW-1185">Reference proteome</keyword>
<proteinExistence type="predicted"/>
<organism evidence="2 3">
    <name type="scientific">Micromonospora viridifaciens</name>
    <dbReference type="NCBI Taxonomy" id="1881"/>
    <lineage>
        <taxon>Bacteria</taxon>
        <taxon>Bacillati</taxon>
        <taxon>Actinomycetota</taxon>
        <taxon>Actinomycetes</taxon>
        <taxon>Micromonosporales</taxon>
        <taxon>Micromonosporaceae</taxon>
        <taxon>Micromonospora</taxon>
    </lineage>
</organism>
<sequence>MTEPEEGEEKSHKTDDVLFSPDGDPHHTPSQNPRPDKHQPVRFQHDGETETVVDE</sequence>
<feature type="compositionally biased region" description="Basic and acidic residues" evidence="1">
    <location>
        <begin position="34"/>
        <end position="48"/>
    </location>
</feature>
<accession>A0A1C4XIZ6</accession>
<dbReference type="EMBL" id="LT607411">
    <property type="protein sequence ID" value="SCF08404.1"/>
    <property type="molecule type" value="Genomic_DNA"/>
</dbReference>
<protein>
    <submittedName>
        <fullName evidence="2">Uncharacterized protein</fullName>
    </submittedName>
</protein>
<dbReference type="RefSeq" id="WP_167402608.1">
    <property type="nucleotide sequence ID" value="NZ_LT607411.1"/>
</dbReference>
<feature type="region of interest" description="Disordered" evidence="1">
    <location>
        <begin position="1"/>
        <end position="55"/>
    </location>
</feature>
<evidence type="ECO:0000313" key="3">
    <source>
        <dbReference type="Proteomes" id="UP000198242"/>
    </source>
</evidence>
<evidence type="ECO:0000313" key="2">
    <source>
        <dbReference type="EMBL" id="SCF08404.1"/>
    </source>
</evidence>
<name>A0A1C4XIZ6_MICVI</name>
<reference evidence="3" key="1">
    <citation type="submission" date="2016-06" db="EMBL/GenBank/DDBJ databases">
        <authorList>
            <person name="Varghese N."/>
            <person name="Submissions Spin"/>
        </authorList>
    </citation>
    <scope>NUCLEOTIDE SEQUENCE [LARGE SCALE GENOMIC DNA]</scope>
    <source>
        <strain evidence="3">DSM 43909</strain>
    </source>
</reference>
<dbReference type="Proteomes" id="UP000198242">
    <property type="component" value="Chromosome I"/>
</dbReference>
<dbReference type="AlphaFoldDB" id="A0A1C4XIZ6"/>